<dbReference type="EnsemblMetazoa" id="CJA42484.1">
    <property type="protein sequence ID" value="CJA42484.1"/>
    <property type="gene ID" value="WBGene00218332"/>
</dbReference>
<evidence type="ECO:0000313" key="3">
    <source>
        <dbReference type="Proteomes" id="UP000005237"/>
    </source>
</evidence>
<name>A0A8R1IS78_CAEJA</name>
<feature type="compositionally biased region" description="Basic residues" evidence="1">
    <location>
        <begin position="101"/>
        <end position="110"/>
    </location>
</feature>
<evidence type="ECO:0000256" key="1">
    <source>
        <dbReference type="SAM" id="MobiDB-lite"/>
    </source>
</evidence>
<feature type="compositionally biased region" description="Basic and acidic residues" evidence="1">
    <location>
        <begin position="77"/>
        <end position="91"/>
    </location>
</feature>
<organism evidence="2 3">
    <name type="scientific">Caenorhabditis japonica</name>
    <dbReference type="NCBI Taxonomy" id="281687"/>
    <lineage>
        <taxon>Eukaryota</taxon>
        <taxon>Metazoa</taxon>
        <taxon>Ecdysozoa</taxon>
        <taxon>Nematoda</taxon>
        <taxon>Chromadorea</taxon>
        <taxon>Rhabditida</taxon>
        <taxon>Rhabditina</taxon>
        <taxon>Rhabditomorpha</taxon>
        <taxon>Rhabditoidea</taxon>
        <taxon>Rhabditidae</taxon>
        <taxon>Peloderinae</taxon>
        <taxon>Caenorhabditis</taxon>
    </lineage>
</organism>
<evidence type="ECO:0000313" key="2">
    <source>
        <dbReference type="EnsemblMetazoa" id="CJA42484.1"/>
    </source>
</evidence>
<sequence length="110" mass="12681">MIFQKIDQQQQNIERDLRHKCRTAQLEANRIGRQLAEVEDMNKDIDENNLNTGNPETTFCRRRNKIQGCASIRHEGKAAIEDGSSEARTDRASNNTNMPRRSARIQARKT</sequence>
<reference evidence="3" key="1">
    <citation type="submission" date="2010-08" db="EMBL/GenBank/DDBJ databases">
        <authorList>
            <consortium name="Caenorhabditis japonica Sequencing Consortium"/>
            <person name="Wilson R.K."/>
        </authorList>
    </citation>
    <scope>NUCLEOTIDE SEQUENCE [LARGE SCALE GENOMIC DNA]</scope>
    <source>
        <strain evidence="3">DF5081</strain>
    </source>
</reference>
<protein>
    <submittedName>
        <fullName evidence="2">Uncharacterized protein</fullName>
    </submittedName>
</protein>
<feature type="region of interest" description="Disordered" evidence="1">
    <location>
        <begin position="77"/>
        <end position="110"/>
    </location>
</feature>
<keyword evidence="3" id="KW-1185">Reference proteome</keyword>
<dbReference type="AlphaFoldDB" id="A0A8R1IS78"/>
<proteinExistence type="predicted"/>
<dbReference type="Proteomes" id="UP000005237">
    <property type="component" value="Unassembled WGS sequence"/>
</dbReference>
<accession>A0A8R1IS78</accession>
<reference evidence="2" key="2">
    <citation type="submission" date="2022-06" db="UniProtKB">
        <authorList>
            <consortium name="EnsemblMetazoa"/>
        </authorList>
    </citation>
    <scope>IDENTIFICATION</scope>
    <source>
        <strain evidence="2">DF5081</strain>
    </source>
</reference>